<evidence type="ECO:0000256" key="4">
    <source>
        <dbReference type="ARBA" id="ARBA00023134"/>
    </source>
</evidence>
<dbReference type="Pfam" id="PF14492">
    <property type="entry name" value="EFG_III"/>
    <property type="match status" value="1"/>
</dbReference>
<dbReference type="Gene3D" id="2.40.30.10">
    <property type="entry name" value="Translation factors"/>
    <property type="match status" value="1"/>
</dbReference>
<keyword evidence="4" id="KW-0342">GTP-binding</keyword>
<evidence type="ECO:0000256" key="1">
    <source>
        <dbReference type="ARBA" id="ARBA00022741"/>
    </source>
</evidence>
<dbReference type="Pfam" id="PF03144">
    <property type="entry name" value="GTP_EFTU_D2"/>
    <property type="match status" value="1"/>
</dbReference>
<dbReference type="FunFam" id="3.30.70.870:FF:000001">
    <property type="entry name" value="Elongation factor G"/>
    <property type="match status" value="1"/>
</dbReference>
<evidence type="ECO:0000313" key="8">
    <source>
        <dbReference type="Proteomes" id="UP001153678"/>
    </source>
</evidence>
<comment type="caution">
    <text evidence="7">The sequence shown here is derived from an EMBL/GenBank/DDBJ whole genome shotgun (WGS) entry which is preliminary data.</text>
</comment>
<dbReference type="SMART" id="SM00838">
    <property type="entry name" value="EFG_C"/>
    <property type="match status" value="1"/>
</dbReference>
<dbReference type="InterPro" id="IPR020568">
    <property type="entry name" value="Ribosomal_Su5_D2-typ_SF"/>
</dbReference>
<evidence type="ECO:0000313" key="7">
    <source>
        <dbReference type="EMBL" id="CAI2164092.1"/>
    </source>
</evidence>
<evidence type="ECO:0000259" key="5">
    <source>
        <dbReference type="SMART" id="SM00838"/>
    </source>
</evidence>
<dbReference type="Proteomes" id="UP001153678">
    <property type="component" value="Unassembled WGS sequence"/>
</dbReference>
<name>A0A9W4SD41_9GLOM</name>
<keyword evidence="2" id="KW-0251">Elongation factor</keyword>
<accession>A0A9W4SD41</accession>
<dbReference type="InterPro" id="IPR000640">
    <property type="entry name" value="EFG_V-like"/>
</dbReference>
<dbReference type="GO" id="GO:0003746">
    <property type="term" value="F:translation elongation factor activity"/>
    <property type="evidence" value="ECO:0007669"/>
    <property type="project" value="UniProtKB-KW"/>
</dbReference>
<dbReference type="PANTHER" id="PTHR43261:SF1">
    <property type="entry name" value="RIBOSOME-RELEASING FACTOR 2, MITOCHONDRIAL"/>
    <property type="match status" value="1"/>
</dbReference>
<gene>
    <name evidence="7" type="ORF">FWILDA_LOCUS1392</name>
</gene>
<dbReference type="GO" id="GO:0032790">
    <property type="term" value="P:ribosome disassembly"/>
    <property type="evidence" value="ECO:0007669"/>
    <property type="project" value="TreeGrafter"/>
</dbReference>
<reference evidence="7" key="1">
    <citation type="submission" date="2022-08" db="EMBL/GenBank/DDBJ databases">
        <authorList>
            <person name="Kallberg Y."/>
            <person name="Tangrot J."/>
            <person name="Rosling A."/>
        </authorList>
    </citation>
    <scope>NUCLEOTIDE SEQUENCE</scope>
    <source>
        <strain evidence="7">Wild A</strain>
    </source>
</reference>
<evidence type="ECO:0000256" key="3">
    <source>
        <dbReference type="ARBA" id="ARBA00022917"/>
    </source>
</evidence>
<feature type="domain" description="Elongation factor EFG" evidence="5">
    <location>
        <begin position="429"/>
        <end position="516"/>
    </location>
</feature>
<evidence type="ECO:0000256" key="2">
    <source>
        <dbReference type="ARBA" id="ARBA00022768"/>
    </source>
</evidence>
<dbReference type="Gene3D" id="3.30.230.10">
    <property type="match status" value="1"/>
</dbReference>
<protein>
    <submittedName>
        <fullName evidence="7">10741_t:CDS:1</fullName>
    </submittedName>
</protein>
<dbReference type="AlphaFoldDB" id="A0A9W4SD41"/>
<dbReference type="InterPro" id="IPR005517">
    <property type="entry name" value="Transl_elong_EFG/EF2_IV"/>
</dbReference>
<dbReference type="GO" id="GO:0005525">
    <property type="term" value="F:GTP binding"/>
    <property type="evidence" value="ECO:0007669"/>
    <property type="project" value="UniProtKB-KW"/>
</dbReference>
<evidence type="ECO:0000259" key="6">
    <source>
        <dbReference type="SMART" id="SM00889"/>
    </source>
</evidence>
<feature type="domain" description="Translation elongation factor EFG/EF2" evidence="6">
    <location>
        <begin position="320"/>
        <end position="427"/>
    </location>
</feature>
<dbReference type="CDD" id="cd03713">
    <property type="entry name" value="EFG_mtEFG_C"/>
    <property type="match status" value="1"/>
</dbReference>
<dbReference type="SUPFAM" id="SSF52540">
    <property type="entry name" value="P-loop containing nucleoside triphosphate hydrolases"/>
    <property type="match status" value="1"/>
</dbReference>
<dbReference type="PANTHER" id="PTHR43261">
    <property type="entry name" value="TRANSLATION ELONGATION FACTOR G-RELATED"/>
    <property type="match status" value="1"/>
</dbReference>
<sequence>MDNADNEEKFDECLASIRERLNAIPLPVQFPIGVGKDLKGVVDIVEQKAYYFQTGDRDENYQIKEIPSNFLEKTKQYRRKLLEGLEKITEQDEELAMKYLEGQELQTEEIKKLLRQATLTGNFFPLFCGSAYRNVGVKMVLDGIVDYLPSPLEVDEIPVFSPQSKKPEGLINCNSPVTNSYVWNGNINKKVRVSRLVKMHADKKDEIKEVGAGDIAAAVGLESTVTGNTLCGEDKILLLEAIDFPETVISQAIEPKTNEDKDKLRNGLEKLKVQDPSFKYWIDRETGQMIIAGMGELHLEILVERLRSECKVNIETKQQKVAYRETIKNKDSVKYLHKKQSGGAGERAEVHLEFEPNPGKGFEFIDAIRGEDIPKQFRPAVKDGLENVFSRGVLLGYPIVDVKVTLRGGAFERAGYDAFKENTEKFKLTLLEPIMQVEVSTPGDYYGNVLGDLNRRRGEIEKEEEISQTKNLYVKVPLAEMFGYSTQLRSLTQGRASYSMYFSHYQEVPSGILQKIMKEEKLS</sequence>
<dbReference type="Pfam" id="PF03764">
    <property type="entry name" value="EFG_IV"/>
    <property type="match status" value="1"/>
</dbReference>
<dbReference type="InterPro" id="IPR035649">
    <property type="entry name" value="EFG_V"/>
</dbReference>
<dbReference type="Gene3D" id="3.30.70.240">
    <property type="match status" value="1"/>
</dbReference>
<dbReference type="OrthoDB" id="198619at2759"/>
<dbReference type="SUPFAM" id="SSF54211">
    <property type="entry name" value="Ribosomal protein S5 domain 2-like"/>
    <property type="match status" value="1"/>
</dbReference>
<dbReference type="InterPro" id="IPR009000">
    <property type="entry name" value="Transl_B-barrel_sf"/>
</dbReference>
<proteinExistence type="predicted"/>
<dbReference type="Gene3D" id="3.40.50.300">
    <property type="entry name" value="P-loop containing nucleotide triphosphate hydrolases"/>
    <property type="match status" value="1"/>
</dbReference>
<dbReference type="InterPro" id="IPR027417">
    <property type="entry name" value="P-loop_NTPase"/>
</dbReference>
<dbReference type="CDD" id="cd16262">
    <property type="entry name" value="EFG_III"/>
    <property type="match status" value="1"/>
</dbReference>
<dbReference type="InterPro" id="IPR035647">
    <property type="entry name" value="EFG_III/V"/>
</dbReference>
<dbReference type="FunFam" id="3.30.70.240:FF:000001">
    <property type="entry name" value="Elongation factor G"/>
    <property type="match status" value="1"/>
</dbReference>
<keyword evidence="1" id="KW-0547">Nucleotide-binding</keyword>
<dbReference type="SMART" id="SM00889">
    <property type="entry name" value="EFG_IV"/>
    <property type="match status" value="1"/>
</dbReference>
<dbReference type="Pfam" id="PF00679">
    <property type="entry name" value="EFG_C"/>
    <property type="match status" value="1"/>
</dbReference>
<organism evidence="7 8">
    <name type="scientific">Funneliformis geosporum</name>
    <dbReference type="NCBI Taxonomy" id="1117311"/>
    <lineage>
        <taxon>Eukaryota</taxon>
        <taxon>Fungi</taxon>
        <taxon>Fungi incertae sedis</taxon>
        <taxon>Mucoromycota</taxon>
        <taxon>Glomeromycotina</taxon>
        <taxon>Glomeromycetes</taxon>
        <taxon>Glomerales</taxon>
        <taxon>Glomeraceae</taxon>
        <taxon>Funneliformis</taxon>
    </lineage>
</organism>
<dbReference type="SUPFAM" id="SSF50447">
    <property type="entry name" value="Translation proteins"/>
    <property type="match status" value="1"/>
</dbReference>
<dbReference type="Gene3D" id="3.30.70.870">
    <property type="entry name" value="Elongation Factor G (Translational Gtpase), domain 3"/>
    <property type="match status" value="1"/>
</dbReference>
<dbReference type="SUPFAM" id="SSF54980">
    <property type="entry name" value="EF-G C-terminal domain-like"/>
    <property type="match status" value="2"/>
</dbReference>
<dbReference type="EMBL" id="CAMKVN010000131">
    <property type="protein sequence ID" value="CAI2164092.1"/>
    <property type="molecule type" value="Genomic_DNA"/>
</dbReference>
<dbReference type="InterPro" id="IPR014721">
    <property type="entry name" value="Ribsml_uS5_D2-typ_fold_subgr"/>
</dbReference>
<dbReference type="InterPro" id="IPR004161">
    <property type="entry name" value="EFTu-like_2"/>
</dbReference>
<keyword evidence="8" id="KW-1185">Reference proteome</keyword>
<dbReference type="InterPro" id="IPR009022">
    <property type="entry name" value="EFG_III"/>
</dbReference>
<keyword evidence="3" id="KW-0648">Protein biosynthesis</keyword>
<dbReference type="InterPro" id="IPR041095">
    <property type="entry name" value="EFG_II"/>
</dbReference>